<reference evidence="8 9" key="1">
    <citation type="journal article" date="2019" name="Plant Biotechnol. J.">
        <title>The red bayberry genome and genetic basis of sex determination.</title>
        <authorList>
            <person name="Jia H.M."/>
            <person name="Jia H.J."/>
            <person name="Cai Q.L."/>
            <person name="Wang Y."/>
            <person name="Zhao H.B."/>
            <person name="Yang W.F."/>
            <person name="Wang G.Y."/>
            <person name="Li Y.H."/>
            <person name="Zhan D.L."/>
            <person name="Shen Y.T."/>
            <person name="Niu Q.F."/>
            <person name="Chang L."/>
            <person name="Qiu J."/>
            <person name="Zhao L."/>
            <person name="Xie H.B."/>
            <person name="Fu W.Y."/>
            <person name="Jin J."/>
            <person name="Li X.W."/>
            <person name="Jiao Y."/>
            <person name="Zhou C.C."/>
            <person name="Tu T."/>
            <person name="Chai C.Y."/>
            <person name="Gao J.L."/>
            <person name="Fan L.J."/>
            <person name="van de Weg E."/>
            <person name="Wang J.Y."/>
            <person name="Gao Z.S."/>
        </authorList>
    </citation>
    <scope>NUCLEOTIDE SEQUENCE [LARGE SCALE GENOMIC DNA]</scope>
    <source>
        <tissue evidence="8">Leaves</tissue>
    </source>
</reference>
<dbReference type="PANTHER" id="PTHR31750">
    <property type="entry name" value="PROTEIN STAY-GREEN 1, CHLOROPLASTIC-RELATED"/>
    <property type="match status" value="1"/>
</dbReference>
<protein>
    <submittedName>
        <fullName evidence="8">Protein STAY-GREEN, chloroplastic</fullName>
    </submittedName>
</protein>
<dbReference type="PANTHER" id="PTHR31750:SF4">
    <property type="entry name" value="LP06106P"/>
    <property type="match status" value="1"/>
</dbReference>
<evidence type="ECO:0000256" key="1">
    <source>
        <dbReference type="ARBA" id="ARBA00004229"/>
    </source>
</evidence>
<evidence type="ECO:0000256" key="5">
    <source>
        <dbReference type="ARBA" id="ARBA00022946"/>
    </source>
</evidence>
<evidence type="ECO:0000259" key="7">
    <source>
        <dbReference type="Pfam" id="PF12638"/>
    </source>
</evidence>
<keyword evidence="6" id="KW-1133">Transmembrane helix</keyword>
<keyword evidence="4" id="KW-0934">Plastid</keyword>
<evidence type="ECO:0000313" key="8">
    <source>
        <dbReference type="EMBL" id="KAB1223040.1"/>
    </source>
</evidence>
<comment type="subcellular location">
    <subcellularLocation>
        <location evidence="1">Plastid</location>
        <location evidence="1">Chloroplast</location>
    </subcellularLocation>
</comment>
<dbReference type="EMBL" id="RXIC02000020">
    <property type="protein sequence ID" value="KAB1223040.1"/>
    <property type="molecule type" value="Genomic_DNA"/>
</dbReference>
<keyword evidence="5" id="KW-0809">Transit peptide</keyword>
<comment type="caution">
    <text evidence="8">The sequence shown here is derived from an EMBL/GenBank/DDBJ whole genome shotgun (WGS) entry which is preliminary data.</text>
</comment>
<comment type="similarity">
    <text evidence="2">Belongs to the staygreen family.</text>
</comment>
<evidence type="ECO:0000256" key="6">
    <source>
        <dbReference type="SAM" id="Phobius"/>
    </source>
</evidence>
<dbReference type="InterPro" id="IPR024438">
    <property type="entry name" value="Staygreen"/>
</dbReference>
<keyword evidence="6" id="KW-0812">Transmembrane</keyword>
<accession>A0A6A1WJJ6</accession>
<evidence type="ECO:0000256" key="4">
    <source>
        <dbReference type="ARBA" id="ARBA00022640"/>
    </source>
</evidence>
<evidence type="ECO:0000256" key="3">
    <source>
        <dbReference type="ARBA" id="ARBA00022528"/>
    </source>
</evidence>
<proteinExistence type="inferred from homology"/>
<name>A0A6A1WJJ6_9ROSI</name>
<keyword evidence="9" id="KW-1185">Reference proteome</keyword>
<sequence length="125" mass="13972">MARIPASSFVSDATTLSVTAILKFLQGWYNRLERDEVVAEWKKVKGKMPLHVHCHISEGHFLRGSEGLFPLRWQLVQTTLIDAICIESSACDILWLSNCLDAYSIAVVVVVVAAAAAVMMRWCCY</sequence>
<evidence type="ECO:0000256" key="2">
    <source>
        <dbReference type="ARBA" id="ARBA00009234"/>
    </source>
</evidence>
<keyword evidence="3" id="KW-0150">Chloroplast</keyword>
<dbReference type="AlphaFoldDB" id="A0A6A1WJJ6"/>
<dbReference type="GO" id="GO:0009507">
    <property type="term" value="C:chloroplast"/>
    <property type="evidence" value="ECO:0007669"/>
    <property type="project" value="UniProtKB-SubCell"/>
</dbReference>
<dbReference type="Proteomes" id="UP000516437">
    <property type="component" value="Chromosome 2"/>
</dbReference>
<dbReference type="Pfam" id="PF12638">
    <property type="entry name" value="Staygreen"/>
    <property type="match status" value="1"/>
</dbReference>
<gene>
    <name evidence="8" type="ORF">CJ030_MR2G022357</name>
</gene>
<evidence type="ECO:0000313" key="9">
    <source>
        <dbReference type="Proteomes" id="UP000516437"/>
    </source>
</evidence>
<feature type="transmembrane region" description="Helical" evidence="6">
    <location>
        <begin position="102"/>
        <end position="124"/>
    </location>
</feature>
<feature type="domain" description="Staygreen protein" evidence="7">
    <location>
        <begin position="28"/>
        <end position="63"/>
    </location>
</feature>
<keyword evidence="6" id="KW-0472">Membrane</keyword>
<organism evidence="8 9">
    <name type="scientific">Morella rubra</name>
    <name type="common">Chinese bayberry</name>
    <dbReference type="NCBI Taxonomy" id="262757"/>
    <lineage>
        <taxon>Eukaryota</taxon>
        <taxon>Viridiplantae</taxon>
        <taxon>Streptophyta</taxon>
        <taxon>Embryophyta</taxon>
        <taxon>Tracheophyta</taxon>
        <taxon>Spermatophyta</taxon>
        <taxon>Magnoliopsida</taxon>
        <taxon>eudicotyledons</taxon>
        <taxon>Gunneridae</taxon>
        <taxon>Pentapetalae</taxon>
        <taxon>rosids</taxon>
        <taxon>fabids</taxon>
        <taxon>Fagales</taxon>
        <taxon>Myricaceae</taxon>
        <taxon>Morella</taxon>
    </lineage>
</organism>